<name>A0A744EML8_SALER</name>
<reference evidence="7" key="2">
    <citation type="submission" date="2020-02" db="EMBL/GenBank/DDBJ databases">
        <authorList>
            <consortium name="NCBI Pathogen Detection Project"/>
        </authorList>
    </citation>
    <scope>NUCLEOTIDE SEQUENCE</scope>
    <source>
        <strain evidence="9">MA.CK_00/00009888</strain>
        <strain evidence="7">MA.CK_97/00002312</strain>
        <strain evidence="10">MA.CK_97/00006534</strain>
        <strain evidence="11">MA.CK_98/00002963</strain>
        <strain evidence="8">MA.GW_S01608-07</strain>
    </source>
</reference>
<evidence type="ECO:0000313" key="11">
    <source>
        <dbReference type="EMBL" id="HAG2011879.1"/>
    </source>
</evidence>
<dbReference type="EMBL" id="DAAXPE010000029">
    <property type="protein sequence ID" value="HAG1985037.1"/>
    <property type="molecule type" value="Genomic_DNA"/>
</dbReference>
<feature type="domain" description="Secretin N-terminal" evidence="6">
    <location>
        <begin position="172"/>
        <end position="254"/>
    </location>
</feature>
<comment type="caution">
    <text evidence="7">The sequence shown here is derived from an EMBL/GenBank/DDBJ whole genome shotgun (WGS) entry which is preliminary data.</text>
</comment>
<dbReference type="Pfam" id="PF00263">
    <property type="entry name" value="Secretin"/>
    <property type="match status" value="1"/>
</dbReference>
<dbReference type="PROSITE" id="PS51257">
    <property type="entry name" value="PROKAR_LIPOPROTEIN"/>
    <property type="match status" value="1"/>
</dbReference>
<dbReference type="GO" id="GO:0009297">
    <property type="term" value="P:pilus assembly"/>
    <property type="evidence" value="ECO:0007669"/>
    <property type="project" value="InterPro"/>
</dbReference>
<sequence length="518" mass="56077">MKLYKIFTPVLITSLVGCNAIQTMNATENHIDRDRELLSSQVDNLRHTQSNKSSLVKIHKTGFWVDKKNVPLKKDAAFINCPIMLNEASLLSINELGRKIESICHIPVVMNNTVTSEKNENGDNDRTEVSPSPYVSVNWTGPLKGLLDDVSARTGYSWRLDDGRIVFFYRDTRTFQIYALPGTDTVNLGLKSSGTGKNSGSGNSGSGSSGSDDDSETKISVSSELTSEVLRDIENTVKAMLSPSGKMSLSPSTAALTVTDTAPVLNQVARFIEEQNKLLTTQVLLNVKVFSIDFSRQDQYSIDWKAIVNGSKGTISWVTTPGLSTPVNGTVNVLRGDLDASAFIRALSSQGKVSVLTQPSITTLNLQAAPMEVVTERSYVASVSSSMVADVGTESTITPGTVNTGFTMGLLPYVMGNNQLLLQYSINISDLKQLTEFSTGTGNNQSTVQLPEVNRRAFNQKVKINSGETLILSGFEQGHLSSDMQGTGSPRSQWLGGSRSSDNLHSVLIIMITPMVIS</sequence>
<dbReference type="PRINTS" id="PR00811">
    <property type="entry name" value="BCTERIALGSPD"/>
</dbReference>
<dbReference type="AlphaFoldDB" id="A0A744EML8"/>
<proteinExistence type="predicted"/>
<dbReference type="GO" id="GO:0019867">
    <property type="term" value="C:outer membrane"/>
    <property type="evidence" value="ECO:0007669"/>
    <property type="project" value="InterPro"/>
</dbReference>
<evidence type="ECO:0000259" key="5">
    <source>
        <dbReference type="Pfam" id="PF00263"/>
    </source>
</evidence>
<dbReference type="EMBL" id="DAAXOU010000029">
    <property type="protein sequence ID" value="HAG1943611.1"/>
    <property type="molecule type" value="Genomic_DNA"/>
</dbReference>
<dbReference type="Pfam" id="PF07655">
    <property type="entry name" value="Secretin_N_2"/>
    <property type="match status" value="1"/>
</dbReference>
<dbReference type="InterPro" id="IPR011514">
    <property type="entry name" value="Secretin_N_2"/>
</dbReference>
<dbReference type="InterPro" id="IPR050810">
    <property type="entry name" value="Bact_Secretion_Sys_Channel"/>
</dbReference>
<dbReference type="InterPro" id="IPR001775">
    <property type="entry name" value="GspD/PilQ"/>
</dbReference>
<dbReference type="InterPro" id="IPR013359">
    <property type="entry name" value="Pilus_4B_PilN"/>
</dbReference>
<protein>
    <submittedName>
        <fullName evidence="7">PilN family type IVB pilus formation outer membrane protein</fullName>
    </submittedName>
</protein>
<dbReference type="PANTHER" id="PTHR30332:SF24">
    <property type="entry name" value="SECRETIN GSPD-RELATED"/>
    <property type="match status" value="1"/>
</dbReference>
<dbReference type="InterPro" id="IPR004846">
    <property type="entry name" value="T2SS/T3SS_dom"/>
</dbReference>
<evidence type="ECO:0000256" key="3">
    <source>
        <dbReference type="ARBA" id="ARBA00023136"/>
    </source>
</evidence>
<keyword evidence="2" id="KW-0732">Signal</keyword>
<evidence type="ECO:0000313" key="10">
    <source>
        <dbReference type="EMBL" id="HAG1985037.1"/>
    </source>
</evidence>
<evidence type="ECO:0000313" key="8">
    <source>
        <dbReference type="EMBL" id="HAF6043763.1"/>
    </source>
</evidence>
<dbReference type="NCBIfam" id="TIGR02520">
    <property type="entry name" value="pilus_B_mal_scr"/>
    <property type="match status" value="1"/>
</dbReference>
<dbReference type="PANTHER" id="PTHR30332">
    <property type="entry name" value="PROBABLE GENERAL SECRETION PATHWAY PROTEIN D"/>
    <property type="match status" value="1"/>
</dbReference>
<gene>
    <name evidence="8" type="ORF">G8N95_004516</name>
    <name evidence="11" type="ORF">G8O32_004192</name>
    <name evidence="9" type="ORF">G8V98_004569</name>
    <name evidence="10" type="ORF">G8W46_004615</name>
    <name evidence="7" type="ORF">G9F00_004442</name>
</gene>
<evidence type="ECO:0000256" key="2">
    <source>
        <dbReference type="ARBA" id="ARBA00022729"/>
    </source>
</evidence>
<feature type="region of interest" description="Disordered" evidence="4">
    <location>
        <begin position="191"/>
        <end position="223"/>
    </location>
</feature>
<dbReference type="GO" id="GO:0009306">
    <property type="term" value="P:protein secretion"/>
    <property type="evidence" value="ECO:0007669"/>
    <property type="project" value="InterPro"/>
</dbReference>
<feature type="domain" description="Type II/III secretion system secretin-like" evidence="5">
    <location>
        <begin position="346"/>
        <end position="517"/>
    </location>
</feature>
<evidence type="ECO:0000259" key="6">
    <source>
        <dbReference type="Pfam" id="PF07655"/>
    </source>
</evidence>
<evidence type="ECO:0000313" key="7">
    <source>
        <dbReference type="EMBL" id="HAF2502561.1"/>
    </source>
</evidence>
<accession>A0A744EML8</accession>
<reference evidence="7" key="1">
    <citation type="journal article" date="2018" name="Genome Biol.">
        <title>SKESA: strategic k-mer extension for scrupulous assemblies.</title>
        <authorList>
            <person name="Souvorov A."/>
            <person name="Agarwala R."/>
            <person name="Lipman D.J."/>
        </authorList>
    </citation>
    <scope>NUCLEOTIDE SEQUENCE</scope>
    <source>
        <strain evidence="9">MA.CK_00/00009888</strain>
        <strain evidence="7">MA.CK_97/00002312</strain>
        <strain evidence="10">MA.CK_97/00006534</strain>
        <strain evidence="11">MA.CK_98/00002963</strain>
        <strain evidence="8">MA.GW_S01608-07</strain>
    </source>
</reference>
<comment type="subcellular location">
    <subcellularLocation>
        <location evidence="1">Membrane</location>
    </subcellularLocation>
</comment>
<organism evidence="7">
    <name type="scientific">Salmonella enterica</name>
    <name type="common">Salmonella choleraesuis</name>
    <dbReference type="NCBI Taxonomy" id="28901"/>
    <lineage>
        <taxon>Bacteria</taxon>
        <taxon>Pseudomonadati</taxon>
        <taxon>Pseudomonadota</taxon>
        <taxon>Gammaproteobacteria</taxon>
        <taxon>Enterobacterales</taxon>
        <taxon>Enterobacteriaceae</taxon>
        <taxon>Salmonella</taxon>
    </lineage>
</organism>
<evidence type="ECO:0000313" key="9">
    <source>
        <dbReference type="EMBL" id="HAG1943611.1"/>
    </source>
</evidence>
<dbReference type="EMBL" id="DAAXPK010000010">
    <property type="protein sequence ID" value="HAG2011879.1"/>
    <property type="molecule type" value="Genomic_DNA"/>
</dbReference>
<feature type="compositionally biased region" description="Gly residues" evidence="4">
    <location>
        <begin position="197"/>
        <end position="208"/>
    </location>
</feature>
<evidence type="ECO:0000256" key="1">
    <source>
        <dbReference type="ARBA" id="ARBA00004370"/>
    </source>
</evidence>
<evidence type="ECO:0000256" key="4">
    <source>
        <dbReference type="SAM" id="MobiDB-lite"/>
    </source>
</evidence>
<dbReference type="EMBL" id="DAAUQT010000019">
    <property type="protein sequence ID" value="HAF2502561.1"/>
    <property type="molecule type" value="Genomic_DNA"/>
</dbReference>
<dbReference type="EMBL" id="DAAVRS010000020">
    <property type="protein sequence ID" value="HAF6043763.1"/>
    <property type="molecule type" value="Genomic_DNA"/>
</dbReference>
<keyword evidence="3" id="KW-0472">Membrane</keyword>
<dbReference type="GO" id="GO:0015627">
    <property type="term" value="C:type II protein secretion system complex"/>
    <property type="evidence" value="ECO:0007669"/>
    <property type="project" value="TreeGrafter"/>
</dbReference>